<dbReference type="SMART" id="SM00360">
    <property type="entry name" value="RRM"/>
    <property type="match status" value="2"/>
</dbReference>
<keyword evidence="2" id="KW-0507">mRNA processing</keyword>
<evidence type="ECO:0000256" key="4">
    <source>
        <dbReference type="ARBA" id="ARBA00022884"/>
    </source>
</evidence>
<reference evidence="9" key="1">
    <citation type="submission" date="2022-07" db="EMBL/GenBank/DDBJ databases">
        <title>Phylogenomic reconstructions and comparative analyses of Kickxellomycotina fungi.</title>
        <authorList>
            <person name="Reynolds N.K."/>
            <person name="Stajich J.E."/>
            <person name="Barry K."/>
            <person name="Grigoriev I.V."/>
            <person name="Crous P."/>
            <person name="Smith M.E."/>
        </authorList>
    </citation>
    <scope>NUCLEOTIDE SEQUENCE</scope>
    <source>
        <strain evidence="9">RSA 1196</strain>
    </source>
</reference>
<dbReference type="InterPro" id="IPR012677">
    <property type="entry name" value="Nucleotide-bd_a/b_plait_sf"/>
</dbReference>
<evidence type="ECO:0000256" key="2">
    <source>
        <dbReference type="ARBA" id="ARBA00022664"/>
    </source>
</evidence>
<feature type="region of interest" description="Disordered" evidence="7">
    <location>
        <begin position="176"/>
        <end position="198"/>
    </location>
</feature>
<dbReference type="CDD" id="cd12281">
    <property type="entry name" value="RRM1_TatSF1_like"/>
    <property type="match status" value="1"/>
</dbReference>
<evidence type="ECO:0000256" key="6">
    <source>
        <dbReference type="PROSITE-ProRule" id="PRU00176"/>
    </source>
</evidence>
<keyword evidence="5" id="KW-0508">mRNA splicing</keyword>
<evidence type="ECO:0000313" key="9">
    <source>
        <dbReference type="EMBL" id="KAJ1969061.1"/>
    </source>
</evidence>
<evidence type="ECO:0000256" key="5">
    <source>
        <dbReference type="ARBA" id="ARBA00023187"/>
    </source>
</evidence>
<sequence length="346" mass="38969">YESGKGWFPLITETLVEWQQSAYGTSPTDRDSTVVESASDKRKRLLQQQRKRSVSPSEPSRAAKGLRTDTNSASGSLRNKSASNKSIYIQGLPHDVTVDELATAFSKYGIIMEDFATKEPKIKLYRHDDGTLKGDALITYFKPESVSLAITLMDDAPLRLADNSTRIRVSEAQFSKPSIVGPSGSSEPSAKRVVDPKKKKRTMQQLEKKLEWFETDEAEVSDKYRRIVILKHMFTPAELEKDPTLLLDLKEDIRQECEKLGVATNVKLFDTSPDGVVSVKFSEKASATACVELMNGRWFGGRRVSAELYDGRSRYGASQPRETEEETQERLEKFAQWLEQQDDNSP</sequence>
<keyword evidence="10" id="KW-1185">Reference proteome</keyword>
<dbReference type="GO" id="GO:0003723">
    <property type="term" value="F:RNA binding"/>
    <property type="evidence" value="ECO:0007669"/>
    <property type="project" value="UniProtKB-UniRule"/>
</dbReference>
<organism evidence="9 10">
    <name type="scientific">Dispira parvispora</name>
    <dbReference type="NCBI Taxonomy" id="1520584"/>
    <lineage>
        <taxon>Eukaryota</taxon>
        <taxon>Fungi</taxon>
        <taxon>Fungi incertae sedis</taxon>
        <taxon>Zoopagomycota</taxon>
        <taxon>Kickxellomycotina</taxon>
        <taxon>Dimargaritomycetes</taxon>
        <taxon>Dimargaritales</taxon>
        <taxon>Dimargaritaceae</taxon>
        <taxon>Dispira</taxon>
    </lineage>
</organism>
<proteinExistence type="inferred from homology"/>
<dbReference type="OrthoDB" id="10258585at2759"/>
<comment type="similarity">
    <text evidence="1">Belongs to the HTATSF1 family.</text>
</comment>
<name>A0A9W8AUZ5_9FUNG</name>
<dbReference type="Proteomes" id="UP001150925">
    <property type="component" value="Unassembled WGS sequence"/>
</dbReference>
<dbReference type="InterPro" id="IPR034393">
    <property type="entry name" value="TatSF1-like"/>
</dbReference>
<feature type="compositionally biased region" description="Polar residues" evidence="7">
    <location>
        <begin position="68"/>
        <end position="79"/>
    </location>
</feature>
<accession>A0A9W8AUZ5</accession>
<dbReference type="InterPro" id="IPR034392">
    <property type="entry name" value="TatSF1-like_RRM1"/>
</dbReference>
<evidence type="ECO:0000259" key="8">
    <source>
        <dbReference type="PROSITE" id="PS50102"/>
    </source>
</evidence>
<feature type="compositionally biased region" description="Basic residues" evidence="7">
    <location>
        <begin position="41"/>
        <end position="53"/>
    </location>
</feature>
<dbReference type="PROSITE" id="PS50102">
    <property type="entry name" value="RRM"/>
    <property type="match status" value="1"/>
</dbReference>
<feature type="region of interest" description="Disordered" evidence="7">
    <location>
        <begin position="22"/>
        <end position="79"/>
    </location>
</feature>
<keyword evidence="3" id="KW-0677">Repeat</keyword>
<dbReference type="GO" id="GO:0000398">
    <property type="term" value="P:mRNA splicing, via spliceosome"/>
    <property type="evidence" value="ECO:0007669"/>
    <property type="project" value="InterPro"/>
</dbReference>
<dbReference type="InterPro" id="IPR035979">
    <property type="entry name" value="RBD_domain_sf"/>
</dbReference>
<evidence type="ECO:0000256" key="3">
    <source>
        <dbReference type="ARBA" id="ARBA00022737"/>
    </source>
</evidence>
<comment type="caution">
    <text evidence="9">The sequence shown here is derived from an EMBL/GenBank/DDBJ whole genome shotgun (WGS) entry which is preliminary data.</text>
</comment>
<evidence type="ECO:0000256" key="7">
    <source>
        <dbReference type="SAM" id="MobiDB-lite"/>
    </source>
</evidence>
<dbReference type="FunFam" id="3.30.70.330:FF:000329">
    <property type="entry name" value="splicing factor U2AF-associated protein 2"/>
    <property type="match status" value="1"/>
</dbReference>
<dbReference type="SUPFAM" id="SSF54928">
    <property type="entry name" value="RNA-binding domain, RBD"/>
    <property type="match status" value="2"/>
</dbReference>
<dbReference type="GO" id="GO:0005686">
    <property type="term" value="C:U2 snRNP"/>
    <property type="evidence" value="ECO:0007669"/>
    <property type="project" value="TreeGrafter"/>
</dbReference>
<dbReference type="Gene3D" id="3.30.70.330">
    <property type="match status" value="2"/>
</dbReference>
<dbReference type="GO" id="GO:0005684">
    <property type="term" value="C:U2-type spliceosomal complex"/>
    <property type="evidence" value="ECO:0007669"/>
    <property type="project" value="TreeGrafter"/>
</dbReference>
<dbReference type="InterPro" id="IPR000504">
    <property type="entry name" value="RRM_dom"/>
</dbReference>
<gene>
    <name evidence="9" type="ORF">IWQ62_000859</name>
</gene>
<protein>
    <recommendedName>
        <fullName evidence="8">RRM domain-containing protein</fullName>
    </recommendedName>
</protein>
<dbReference type="FunFam" id="3.30.70.330:FF:000105">
    <property type="entry name" value="HIV Tat-specific factor 1 homolog"/>
    <property type="match status" value="1"/>
</dbReference>
<dbReference type="PANTHER" id="PTHR15608:SF0">
    <property type="entry name" value="HIV TAT-SPECIFIC FACTOR 1"/>
    <property type="match status" value="1"/>
</dbReference>
<dbReference type="Pfam" id="PF00076">
    <property type="entry name" value="RRM_1"/>
    <property type="match status" value="2"/>
</dbReference>
<evidence type="ECO:0000256" key="1">
    <source>
        <dbReference type="ARBA" id="ARBA00007747"/>
    </source>
</evidence>
<dbReference type="AlphaFoldDB" id="A0A9W8AUZ5"/>
<evidence type="ECO:0000313" key="10">
    <source>
        <dbReference type="Proteomes" id="UP001150925"/>
    </source>
</evidence>
<feature type="domain" description="RRM" evidence="8">
    <location>
        <begin position="85"/>
        <end position="174"/>
    </location>
</feature>
<dbReference type="EMBL" id="JANBPY010000099">
    <property type="protein sequence ID" value="KAJ1969061.1"/>
    <property type="molecule type" value="Genomic_DNA"/>
</dbReference>
<dbReference type="CDD" id="cd12282">
    <property type="entry name" value="RRM2_TatSF1_like"/>
    <property type="match status" value="1"/>
</dbReference>
<keyword evidence="4 6" id="KW-0694">RNA-binding</keyword>
<dbReference type="PANTHER" id="PTHR15608">
    <property type="entry name" value="SPLICING FACTOR U2AF-ASSOCIATED PROTEIN 2"/>
    <property type="match status" value="1"/>
</dbReference>
<feature type="non-terminal residue" evidence="9">
    <location>
        <position position="1"/>
    </location>
</feature>